<proteinExistence type="predicted"/>
<protein>
    <submittedName>
        <fullName evidence="1">Rhamnan synthesis F family protein</fullName>
    </submittedName>
</protein>
<dbReference type="InterPro" id="IPR036412">
    <property type="entry name" value="HAD-like_sf"/>
</dbReference>
<accession>A0ABV7FPB7</accession>
<evidence type="ECO:0000313" key="2">
    <source>
        <dbReference type="Proteomes" id="UP001595478"/>
    </source>
</evidence>
<dbReference type="Pfam" id="PF05045">
    <property type="entry name" value="RgpF"/>
    <property type="match status" value="1"/>
</dbReference>
<dbReference type="SUPFAM" id="SSF56784">
    <property type="entry name" value="HAD-like"/>
    <property type="match status" value="1"/>
</dbReference>
<comment type="caution">
    <text evidence="1">The sequence shown here is derived from an EMBL/GenBank/DDBJ whole genome shotgun (WGS) entry which is preliminary data.</text>
</comment>
<dbReference type="Pfam" id="PF00702">
    <property type="entry name" value="Hydrolase"/>
    <property type="match status" value="1"/>
</dbReference>
<keyword evidence="2" id="KW-1185">Reference proteome</keyword>
<dbReference type="EMBL" id="JBHRSW010000015">
    <property type="protein sequence ID" value="MFC3121935.1"/>
    <property type="molecule type" value="Genomic_DNA"/>
</dbReference>
<dbReference type="Gene3D" id="3.40.50.1000">
    <property type="entry name" value="HAD superfamily/HAD-like"/>
    <property type="match status" value="1"/>
</dbReference>
<dbReference type="RefSeq" id="WP_376920065.1">
    <property type="nucleotide sequence ID" value="NZ_JBHRSW010000015.1"/>
</dbReference>
<evidence type="ECO:0000313" key="1">
    <source>
        <dbReference type="EMBL" id="MFC3121935.1"/>
    </source>
</evidence>
<gene>
    <name evidence="1" type="ORF">ACFOHL_09910</name>
</gene>
<dbReference type="Gene3D" id="1.10.150.400">
    <property type="match status" value="1"/>
</dbReference>
<dbReference type="InterPro" id="IPR023214">
    <property type="entry name" value="HAD_sf"/>
</dbReference>
<dbReference type="Proteomes" id="UP001595478">
    <property type="component" value="Unassembled WGS sequence"/>
</dbReference>
<reference evidence="2" key="1">
    <citation type="journal article" date="2019" name="Int. J. Syst. Evol. Microbiol.">
        <title>The Global Catalogue of Microorganisms (GCM) 10K type strain sequencing project: providing services to taxonomists for standard genome sequencing and annotation.</title>
        <authorList>
            <consortium name="The Broad Institute Genomics Platform"/>
            <consortium name="The Broad Institute Genome Sequencing Center for Infectious Disease"/>
            <person name="Wu L."/>
            <person name="Ma J."/>
        </authorList>
    </citation>
    <scope>NUCLEOTIDE SEQUENCE [LARGE SCALE GENOMIC DNA]</scope>
    <source>
        <strain evidence="2">KCTC 52473</strain>
    </source>
</reference>
<dbReference type="InterPro" id="IPR007739">
    <property type="entry name" value="RgpF"/>
</dbReference>
<organism evidence="1 2">
    <name type="scientific">Agaribacter flavus</name>
    <dbReference type="NCBI Taxonomy" id="1902781"/>
    <lineage>
        <taxon>Bacteria</taxon>
        <taxon>Pseudomonadati</taxon>
        <taxon>Pseudomonadota</taxon>
        <taxon>Gammaproteobacteria</taxon>
        <taxon>Alteromonadales</taxon>
        <taxon>Alteromonadaceae</taxon>
        <taxon>Agaribacter</taxon>
    </lineage>
</organism>
<name>A0ABV7FPB7_9ALTE</name>
<sequence length="639" mass="74368">MNDDLNLHLPKDAYGYSEKNYEDMLCSAKDSGVFDLDFYQAHCGEFETEMLAFKDAVRKTRFSNVNPSANFDTEGYMRMNLDVYQQNTSALAHYICHGEEDNRKTMPATHRWVPKSALVAKDTNTWQTQKVAIVVHIFYSEFIEKFAGSIAKFPIAVDVFVSASTNEIVELVKDKYQTIESIRQLKVVKAENRGRNFGPFLVEFSQELLEYDLMCHVHSKKSLYSGREQTQWFDYMHEYLLNDVHVVSCLLRLFDEHQDIGIYYPTSFWMMPSWVNHWTCNKSHAQTFVDEWGISTNTGFLNYPASGMFWLRPKAAEQWLGRAYNYKDFPKEPLPNDGSYLHALERSVGLLVEKNNYRQLFYHPSTAKFTLDKSYIYTNYHKPPIQLFNEVKNFEIVSFDIFDTILSREFQVSDLAKFKLGEVLSNCDVVSSPMQFVEVRNSVEHQLRVERKFCGDVSIVEIYQRISEEFQCENSQAQGWGELEFEFDRKSIRAKPEMVDLIYNLHELNRDIWFITDTYYTEDQIATLLQSIGISIPYKLFVSSELGLRKDAGTMWNHVSKAVQAQERSYIHIGDNVRSDAQICGDFGLTNMHVLHPVDKWQAKSLPNNCVCRDQLNITEVNKWGPLVSKFGRYPFFGE</sequence>